<dbReference type="Proteomes" id="UP000271548">
    <property type="component" value="Unassembled WGS sequence"/>
</dbReference>
<evidence type="ECO:0000313" key="1">
    <source>
        <dbReference type="EMBL" id="RKN13563.1"/>
    </source>
</evidence>
<accession>A0A3A9YED6</accession>
<dbReference type="EMBL" id="RAZT01000002">
    <property type="protein sequence ID" value="RKN35600.1"/>
    <property type="molecule type" value="Genomic_DNA"/>
</dbReference>
<protein>
    <submittedName>
        <fullName evidence="2">Uncharacterized protein</fullName>
    </submittedName>
</protein>
<keyword evidence="3" id="KW-1185">Reference proteome</keyword>
<dbReference type="AlphaFoldDB" id="A0A3A9YED6"/>
<proteinExistence type="predicted"/>
<gene>
    <name evidence="2" type="ORF">D7044_05530</name>
    <name evidence="1" type="ORF">D7147_31005</name>
</gene>
<sequence length="148" mass="16637">MGGPSVVVGLGGHGRMAMDYRELFDKLHRRPGMFGLDGSFGQFTAFLQGYRMADARLLDGWREWLVIQFDAGNNLTWQALARRLATPEEYSPLLPLDDVQNRAASDTLFRLLDRFLAERESSGGASAIKAAHQAWMERQSWYRPDGSA</sequence>
<reference evidence="3 4" key="1">
    <citation type="submission" date="2018-09" db="EMBL/GenBank/DDBJ databases">
        <title>Micromonospora sp. nov. MS1-9, isolated from a root of Musa sp.</title>
        <authorList>
            <person name="Kuncharoen N."/>
            <person name="Kudo T."/>
            <person name="Ohkuma M."/>
            <person name="Yuki M."/>
            <person name="Tanasupawat S."/>
        </authorList>
    </citation>
    <scope>NUCLEOTIDE SEQUENCE [LARGE SCALE GENOMIC DNA]</scope>
    <source>
        <strain evidence="2 4">MS1-9</strain>
        <strain evidence="1 3">NGC1-4</strain>
    </source>
</reference>
<dbReference type="EMBL" id="RAZS01000017">
    <property type="protein sequence ID" value="RKN13563.1"/>
    <property type="molecule type" value="Genomic_DNA"/>
</dbReference>
<evidence type="ECO:0000313" key="4">
    <source>
        <dbReference type="Proteomes" id="UP000275865"/>
    </source>
</evidence>
<name>A0A3A9YED6_9ACTN</name>
<organism evidence="2 4">
    <name type="scientific">Micromonospora musae</name>
    <dbReference type="NCBI Taxonomy" id="1894970"/>
    <lineage>
        <taxon>Bacteria</taxon>
        <taxon>Bacillati</taxon>
        <taxon>Actinomycetota</taxon>
        <taxon>Actinomycetes</taxon>
        <taxon>Micromonosporales</taxon>
        <taxon>Micromonosporaceae</taxon>
        <taxon>Micromonospora</taxon>
    </lineage>
</organism>
<evidence type="ECO:0000313" key="2">
    <source>
        <dbReference type="EMBL" id="RKN35600.1"/>
    </source>
</evidence>
<dbReference type="Proteomes" id="UP000275865">
    <property type="component" value="Unassembled WGS sequence"/>
</dbReference>
<evidence type="ECO:0000313" key="3">
    <source>
        <dbReference type="Proteomes" id="UP000271548"/>
    </source>
</evidence>
<comment type="caution">
    <text evidence="2">The sequence shown here is derived from an EMBL/GenBank/DDBJ whole genome shotgun (WGS) entry which is preliminary data.</text>
</comment>